<dbReference type="InterPro" id="IPR001767">
    <property type="entry name" value="Hedgehog_Hint"/>
</dbReference>
<evidence type="ECO:0000313" key="3">
    <source>
        <dbReference type="Proteomes" id="UP000022910"/>
    </source>
</evidence>
<dbReference type="Proteomes" id="UP000022910">
    <property type="component" value="Unassembled WGS sequence"/>
</dbReference>
<accession>A0A015JV58</accession>
<evidence type="ECO:0000313" key="2">
    <source>
        <dbReference type="EMBL" id="EXX58989.1"/>
    </source>
</evidence>
<dbReference type="InterPro" id="IPR036844">
    <property type="entry name" value="Hint_dom_sf"/>
</dbReference>
<dbReference type="HOGENOM" id="CLU_2265107_0_0_1"/>
<dbReference type="AlphaFoldDB" id="A0A015JV58"/>
<dbReference type="Gene3D" id="2.170.16.10">
    <property type="entry name" value="Hedgehog/Intein (Hint) domain"/>
    <property type="match status" value="1"/>
</dbReference>
<dbReference type="Pfam" id="PF01079">
    <property type="entry name" value="Hint"/>
    <property type="match status" value="1"/>
</dbReference>
<dbReference type="SUPFAM" id="SSF51294">
    <property type="entry name" value="Hedgehog/intein (Hint) domain"/>
    <property type="match status" value="1"/>
</dbReference>
<gene>
    <name evidence="2" type="ORF">RirG_192880</name>
</gene>
<organism evidence="2 3">
    <name type="scientific">Rhizophagus irregularis (strain DAOM 197198w)</name>
    <name type="common">Glomus intraradices</name>
    <dbReference type="NCBI Taxonomy" id="1432141"/>
    <lineage>
        <taxon>Eukaryota</taxon>
        <taxon>Fungi</taxon>
        <taxon>Fungi incertae sedis</taxon>
        <taxon>Mucoromycota</taxon>
        <taxon>Glomeromycotina</taxon>
        <taxon>Glomeromycetes</taxon>
        <taxon>Glomerales</taxon>
        <taxon>Glomeraceae</taxon>
        <taxon>Rhizophagus</taxon>
    </lineage>
</organism>
<dbReference type="OrthoDB" id="8954335at2759"/>
<protein>
    <recommendedName>
        <fullName evidence="1">Hedgehog protein Hint domain-containing protein</fullName>
    </recommendedName>
</protein>
<evidence type="ECO:0000259" key="1">
    <source>
        <dbReference type="Pfam" id="PF01079"/>
    </source>
</evidence>
<proteinExistence type="predicted"/>
<keyword evidence="3" id="KW-1185">Reference proteome</keyword>
<dbReference type="EMBL" id="JEMT01026557">
    <property type="protein sequence ID" value="EXX58989.1"/>
    <property type="molecule type" value="Genomic_DNA"/>
</dbReference>
<dbReference type="GO" id="GO:0016540">
    <property type="term" value="P:protein autoprocessing"/>
    <property type="evidence" value="ECO:0007669"/>
    <property type="project" value="InterPro"/>
</dbReference>
<feature type="domain" description="Hedgehog protein Hint" evidence="1">
    <location>
        <begin position="25"/>
        <end position="100"/>
    </location>
</feature>
<name>A0A015JV58_RHIIW</name>
<comment type="caution">
    <text evidence="2">The sequence shown here is derived from an EMBL/GenBank/DDBJ whole genome shotgun (WGS) entry which is preliminary data.</text>
</comment>
<reference evidence="2 3" key="1">
    <citation type="submission" date="2014-02" db="EMBL/GenBank/DDBJ databases">
        <title>Single nucleus genome sequencing reveals high similarity among nuclei of an endomycorrhizal fungus.</title>
        <authorList>
            <person name="Lin K."/>
            <person name="Geurts R."/>
            <person name="Zhang Z."/>
            <person name="Limpens E."/>
            <person name="Saunders D.G."/>
            <person name="Mu D."/>
            <person name="Pang E."/>
            <person name="Cao H."/>
            <person name="Cha H."/>
            <person name="Lin T."/>
            <person name="Zhou Q."/>
            <person name="Shang Y."/>
            <person name="Li Y."/>
            <person name="Ivanov S."/>
            <person name="Sharma T."/>
            <person name="Velzen R.V."/>
            <person name="Ruijter N.D."/>
            <person name="Aanen D.K."/>
            <person name="Win J."/>
            <person name="Kamoun S."/>
            <person name="Bisseling T."/>
            <person name="Huang S."/>
        </authorList>
    </citation>
    <scope>NUCLEOTIDE SEQUENCE [LARGE SCALE GENOMIC DNA]</scope>
    <source>
        <strain evidence="3">DAOM197198w</strain>
    </source>
</reference>
<sequence>MRRFTNEKIDTGLVVAKRIQRLFILTDDRRTEVSQLSIGDKVCCGEKNGKLIFSGIYAVVHTDNQIVTQYQRIDYLKLDGTEGTLRLTPKHHLFVSQGKNHFR</sequence>